<dbReference type="AlphaFoldDB" id="A0A976NZA3"/>
<keyword evidence="2" id="KW-1185">Reference proteome</keyword>
<dbReference type="OrthoDB" id="10574140at2759"/>
<name>A0A976NZA3_BRELC</name>
<dbReference type="EMBL" id="SHOA02000017">
    <property type="protein sequence ID" value="TDH73032.1"/>
    <property type="molecule type" value="Genomic_DNA"/>
</dbReference>
<accession>A0A976NZA3</accession>
<organism evidence="1 2">
    <name type="scientific">Bremia lactucae</name>
    <name type="common">Lettuce downy mildew</name>
    <dbReference type="NCBI Taxonomy" id="4779"/>
    <lineage>
        <taxon>Eukaryota</taxon>
        <taxon>Sar</taxon>
        <taxon>Stramenopiles</taxon>
        <taxon>Oomycota</taxon>
        <taxon>Peronosporomycetes</taxon>
        <taxon>Peronosporales</taxon>
        <taxon>Peronosporaceae</taxon>
        <taxon>Bremia</taxon>
    </lineage>
</organism>
<dbReference type="KEGG" id="blac:94351374"/>
<evidence type="ECO:0000313" key="1">
    <source>
        <dbReference type="EMBL" id="TDH73032.1"/>
    </source>
</evidence>
<comment type="caution">
    <text evidence="1">The sequence shown here is derived from an EMBL/GenBank/DDBJ whole genome shotgun (WGS) entry which is preliminary data.</text>
</comment>
<sequence>MCSVDVVQSPMPPLKTKYLTVPGGHAPDVDLLPGSARRIDGVANYPLVVLQTIFAEKISVLLMQHVLVLPVQNVRRRTTVHPV</sequence>
<protein>
    <submittedName>
        <fullName evidence="1">Uncharacterized protein</fullName>
    </submittedName>
</protein>
<reference evidence="1 2" key="1">
    <citation type="journal article" date="2021" name="Genome Biol.">
        <title>AFLAP: assembly-free linkage analysis pipeline using k-mers from genome sequencing data.</title>
        <authorList>
            <person name="Fletcher K."/>
            <person name="Zhang L."/>
            <person name="Gil J."/>
            <person name="Han R."/>
            <person name="Cavanaugh K."/>
            <person name="Michelmore R."/>
        </authorList>
    </citation>
    <scope>NUCLEOTIDE SEQUENCE [LARGE SCALE GENOMIC DNA]</scope>
    <source>
        <strain evidence="1 2">SF5</strain>
    </source>
</reference>
<proteinExistence type="predicted"/>
<gene>
    <name evidence="1" type="ORF">CCR75_007645</name>
</gene>
<dbReference type="RefSeq" id="XP_067822531.1">
    <property type="nucleotide sequence ID" value="XM_067965703.1"/>
</dbReference>
<dbReference type="Proteomes" id="UP000294530">
    <property type="component" value="Unassembled WGS sequence"/>
</dbReference>
<dbReference type="GeneID" id="94351374"/>
<evidence type="ECO:0000313" key="2">
    <source>
        <dbReference type="Proteomes" id="UP000294530"/>
    </source>
</evidence>